<dbReference type="Proteomes" id="UP000701853">
    <property type="component" value="Chromosome 3"/>
</dbReference>
<dbReference type="Gene3D" id="2.80.10.50">
    <property type="match status" value="2"/>
</dbReference>
<dbReference type="InterPro" id="IPR036242">
    <property type="entry name" value="Agglutinin_dom_sf"/>
</dbReference>
<comment type="caution">
    <text evidence="2">The sequence shown here is derived from an EMBL/GenBank/DDBJ whole genome shotgun (WGS) entry which is preliminary data.</text>
</comment>
<evidence type="ECO:0000313" key="3">
    <source>
        <dbReference type="Proteomes" id="UP000701853"/>
    </source>
</evidence>
<gene>
    <name evidence="2" type="ORF">CXB51_006444</name>
</gene>
<feature type="domain" description="Agglutinin" evidence="1">
    <location>
        <begin position="3"/>
        <end position="158"/>
    </location>
</feature>
<name>A0A8J5ZNC8_9ROSI</name>
<sequence length="474" mass="53970">MAFQSPKFIVIRSDEKKEYLGFSHDNGKYDGYLEFSETEVTSPYAKFEVVEACGKDGMVHIRSCKSNKYLERTENSSITGGSAYWITATADKPVEDESKVSCTLFKLIPVDIVANKVRIMHVQSGCYLCLWRLATSRFMMASYKVFDGHARDIFTIIDWESLVMLPRYVAFKGDNGKYLSVFQFADRLFLKFGADDVSNPDVTMEIFVANDDGNVHIKHVSSGKFWTLDISDYLTVFSDDTSNNKDTSFRPFKVNSHSIALLNLGSNLFCRRSSVEDGFCANKEFTDSYARLQVVEPVTKREISIIKYDLDKSRVYDTEAILLVENSAINRDKNQSTTVDVMLDYKDVKSNIWNTNSPLKLETKATFDVNSFPIIGKDGKVELFDQEQLRNEFNETFITTFRKQVIHSVVVPPKTKVIVSLIATKGKCDVPFTFKQSDTLNNGNTFTTEMEGNIYTVSNYYNIEFKTREEPVNA</sequence>
<keyword evidence="3" id="KW-1185">Reference proteome</keyword>
<dbReference type="SUPFAM" id="SSF50382">
    <property type="entry name" value="Agglutinin"/>
    <property type="match status" value="2"/>
</dbReference>
<dbReference type="SMART" id="SM00791">
    <property type="entry name" value="Agglutinin"/>
    <property type="match status" value="2"/>
</dbReference>
<dbReference type="SUPFAM" id="SSF56973">
    <property type="entry name" value="Aerolisin/ETX pore-forming domain"/>
    <property type="match status" value="1"/>
</dbReference>
<feature type="domain" description="Agglutinin" evidence="1">
    <location>
        <begin position="163"/>
        <end position="296"/>
    </location>
</feature>
<dbReference type="CDD" id="cd20216">
    <property type="entry name" value="PFM_HFR-2-like"/>
    <property type="match status" value="1"/>
</dbReference>
<dbReference type="InterPro" id="IPR008998">
    <property type="entry name" value="Agglutinin"/>
</dbReference>
<organism evidence="2 3">
    <name type="scientific">Gossypium anomalum</name>
    <dbReference type="NCBI Taxonomy" id="47600"/>
    <lineage>
        <taxon>Eukaryota</taxon>
        <taxon>Viridiplantae</taxon>
        <taxon>Streptophyta</taxon>
        <taxon>Embryophyta</taxon>
        <taxon>Tracheophyta</taxon>
        <taxon>Spermatophyta</taxon>
        <taxon>Magnoliopsida</taxon>
        <taxon>eudicotyledons</taxon>
        <taxon>Gunneridae</taxon>
        <taxon>Pentapetalae</taxon>
        <taxon>rosids</taxon>
        <taxon>malvids</taxon>
        <taxon>Malvales</taxon>
        <taxon>Malvaceae</taxon>
        <taxon>Malvoideae</taxon>
        <taxon>Gossypium</taxon>
    </lineage>
</organism>
<dbReference type="Pfam" id="PF07468">
    <property type="entry name" value="Agglutinin"/>
    <property type="match status" value="2"/>
</dbReference>
<accession>A0A8J5ZNC8</accession>
<evidence type="ECO:0000259" key="1">
    <source>
        <dbReference type="SMART" id="SM00791"/>
    </source>
</evidence>
<evidence type="ECO:0000313" key="2">
    <source>
        <dbReference type="EMBL" id="KAG8499960.1"/>
    </source>
</evidence>
<dbReference type="InterPro" id="IPR053237">
    <property type="entry name" value="Natterin_C"/>
</dbReference>
<proteinExistence type="predicted"/>
<reference evidence="2 3" key="1">
    <citation type="journal article" date="2021" name="bioRxiv">
        <title>The Gossypium anomalum genome as a resource for cotton improvement and evolutionary analysis of hybrid incompatibility.</title>
        <authorList>
            <person name="Grover C.E."/>
            <person name="Yuan D."/>
            <person name="Arick M.A."/>
            <person name="Miller E.R."/>
            <person name="Hu G."/>
            <person name="Peterson D.G."/>
            <person name="Wendel J.F."/>
            <person name="Udall J.A."/>
        </authorList>
    </citation>
    <scope>NUCLEOTIDE SEQUENCE [LARGE SCALE GENOMIC DNA]</scope>
    <source>
        <strain evidence="2">JFW-Udall</strain>
        <tissue evidence="2">Leaf</tissue>
    </source>
</reference>
<dbReference type="EMBL" id="JAHUZN010000003">
    <property type="protein sequence ID" value="KAG8499960.1"/>
    <property type="molecule type" value="Genomic_DNA"/>
</dbReference>
<dbReference type="OrthoDB" id="1001072at2759"/>
<dbReference type="Gene3D" id="2.170.15.10">
    <property type="entry name" value="Proaerolysin, chain A, domain 3"/>
    <property type="match status" value="1"/>
</dbReference>
<dbReference type="PANTHER" id="PTHR39244:SF5">
    <property type="entry name" value="NATTERIN-3-LIKE"/>
    <property type="match status" value="1"/>
</dbReference>
<dbReference type="PANTHER" id="PTHR39244">
    <property type="entry name" value="NATTERIN-4"/>
    <property type="match status" value="1"/>
</dbReference>
<protein>
    <recommendedName>
        <fullName evidence="1">Agglutinin domain-containing protein</fullName>
    </recommendedName>
</protein>
<dbReference type="AlphaFoldDB" id="A0A8J5ZNC8"/>